<keyword evidence="2" id="KW-0134">Cell wall</keyword>
<dbReference type="InterPro" id="IPR023828">
    <property type="entry name" value="Peptidase_S8_Ser-AS"/>
</dbReference>
<feature type="signal peptide" evidence="9">
    <location>
        <begin position="1"/>
        <end position="22"/>
    </location>
</feature>
<dbReference type="SUPFAM" id="SSF52743">
    <property type="entry name" value="Subtilisin-like"/>
    <property type="match status" value="1"/>
</dbReference>
<dbReference type="InterPro" id="IPR007280">
    <property type="entry name" value="Peptidase_C_arc/bac"/>
</dbReference>
<keyword evidence="6 8" id="KW-0720">Serine protease</keyword>
<dbReference type="Pfam" id="PF00082">
    <property type="entry name" value="Peptidase_S8"/>
    <property type="match status" value="2"/>
</dbReference>
<evidence type="ECO:0000313" key="14">
    <source>
        <dbReference type="Proteomes" id="UP001333710"/>
    </source>
</evidence>
<dbReference type="PANTHER" id="PTHR43806:SF11">
    <property type="entry name" value="CEREVISIN-RELATED"/>
    <property type="match status" value="1"/>
</dbReference>
<keyword evidence="5 8" id="KW-0378">Hydrolase</keyword>
<evidence type="ECO:0000259" key="10">
    <source>
        <dbReference type="Pfam" id="PF00082"/>
    </source>
</evidence>
<keyword evidence="4" id="KW-0479">Metal-binding</keyword>
<evidence type="ECO:0000256" key="4">
    <source>
        <dbReference type="ARBA" id="ARBA00022723"/>
    </source>
</evidence>
<evidence type="ECO:0000256" key="2">
    <source>
        <dbReference type="ARBA" id="ARBA00022512"/>
    </source>
</evidence>
<reference evidence="13" key="1">
    <citation type="submission" date="2023-01" db="EMBL/GenBank/DDBJ databases">
        <title>Complete genome sequence of Planctobacterium marinum strain Dej080120_11.</title>
        <authorList>
            <person name="Ueki S."/>
            <person name="Maruyama F."/>
        </authorList>
    </citation>
    <scope>NUCLEOTIDE SEQUENCE</scope>
    <source>
        <strain evidence="13">Dej080120_11</strain>
    </source>
</reference>
<feature type="chain" id="PRO_5041348842" description="Peptidase S8" evidence="9">
    <location>
        <begin position="23"/>
        <end position="821"/>
    </location>
</feature>
<dbReference type="EMBL" id="AP027272">
    <property type="protein sequence ID" value="BDX06198.1"/>
    <property type="molecule type" value="Genomic_DNA"/>
</dbReference>
<dbReference type="SUPFAM" id="SSF89260">
    <property type="entry name" value="Collagen-binding domain"/>
    <property type="match status" value="1"/>
</dbReference>
<dbReference type="InterPro" id="IPR022398">
    <property type="entry name" value="Peptidase_S8_His-AS"/>
</dbReference>
<proteinExistence type="inferred from homology"/>
<evidence type="ECO:0000313" key="13">
    <source>
        <dbReference type="EMBL" id="BDX06198.1"/>
    </source>
</evidence>
<keyword evidence="2" id="KW-0964">Secreted</keyword>
<dbReference type="RefSeq" id="WP_338292228.1">
    <property type="nucleotide sequence ID" value="NZ_AP027272.1"/>
</dbReference>
<feature type="domain" description="Peptidase C-terminal archaeal/bacterial" evidence="12">
    <location>
        <begin position="741"/>
        <end position="806"/>
    </location>
</feature>
<dbReference type="Pfam" id="PF04151">
    <property type="entry name" value="PPC"/>
    <property type="match status" value="2"/>
</dbReference>
<feature type="active site" description="Charge relay system" evidence="7 8">
    <location>
        <position position="532"/>
    </location>
</feature>
<dbReference type="InterPro" id="IPR003137">
    <property type="entry name" value="PA_domain"/>
</dbReference>
<sequence length="821" mass="85104">MKFNKTTVALLCAASIGSAVQASPMTAVAQKASAQEQNARPTGFAQWRAEQKRQKYADTTDQIIVKLSSANDVLALKMADEAPEALKNQSNLKGGSLAARGQQIMMDFSFRAGKALSFVKAHGQDSVILKLPAELHVNDIDFITSNLSNSSYAARAEKNPKRWPMAESSPWGIANVQADQVSDASASNMTVCIIDSGYDITNPDLAANNASGTNDSGTGQWSTPGGSHGTHVAGTIAAVNNNEGVVGVLPNTNVNLHIIKVFTESGWAYSSDLVDAIQDCKTAGSKVVNMSLGGPSSTTSESNAMQAFEDDGMLLIAAAGNDGDATDSYPASYNAVVSVAAVDETGLHAEFSQYTSQVELSGPGEAILSTVGVGDGRQGFITYNGSTTGDDRVLPQSRYVPSGSSYSISNINGTVSGELASCSMTAGSYSCGNMSGKICIAERYENQSGSNYPEINPAQACANAGASGVIVYSNSARPGLQNPFVVDANTVVDMPTVSVNRALGQDLLANVGSNATLEVRGNTDYAYYNGTSMATPHVAGVAALAWSNNPSCTATEVRNALKQTALDLDNAGRDNRTGWGLVQTKAASDYMAANCAGTGGGTGGGGGTGETALTNGVAKTGLSGSTSDEQVFTLAVPAGATDLEFNLAGGSGDADLYVSFGSEPTTSNYDCRSWNSGNTESCSFSSAQEGTYYVKVHAYSTYSGASLTGSFTDNSGGGSGGEGSTGELTDLSASRNAWLHYTFDMPAGMSSAEFSISGGTGDADLYVRKGAQPTTTTYDCRPYESGNNETCTFSNPGQDTWHISIRAYRAFSGLTLNWNVQ</sequence>
<evidence type="ECO:0000256" key="3">
    <source>
        <dbReference type="ARBA" id="ARBA00022670"/>
    </source>
</evidence>
<feature type="domain" description="Peptidase S8/S53" evidence="10">
    <location>
        <begin position="514"/>
        <end position="580"/>
    </location>
</feature>
<feature type="domain" description="PA" evidence="11">
    <location>
        <begin position="415"/>
        <end position="507"/>
    </location>
</feature>
<dbReference type="InterPro" id="IPR050131">
    <property type="entry name" value="Peptidase_S8_subtilisin-like"/>
</dbReference>
<evidence type="ECO:0000256" key="7">
    <source>
        <dbReference type="PIRSR" id="PIRSR615500-1"/>
    </source>
</evidence>
<organism evidence="13 14">
    <name type="scientific">Planctobacterium marinum</name>
    <dbReference type="NCBI Taxonomy" id="1631968"/>
    <lineage>
        <taxon>Bacteria</taxon>
        <taxon>Pseudomonadati</taxon>
        <taxon>Pseudomonadota</taxon>
        <taxon>Gammaproteobacteria</taxon>
        <taxon>Alteromonadales</taxon>
        <taxon>Alteromonadaceae</taxon>
        <taxon>Planctobacterium</taxon>
    </lineage>
</organism>
<dbReference type="InterPro" id="IPR015500">
    <property type="entry name" value="Peptidase_S8_subtilisin-rel"/>
</dbReference>
<dbReference type="PROSITE" id="PS00138">
    <property type="entry name" value="SUBTILASE_SER"/>
    <property type="match status" value="1"/>
</dbReference>
<dbReference type="Pfam" id="PF02225">
    <property type="entry name" value="PA"/>
    <property type="match status" value="1"/>
</dbReference>
<evidence type="ECO:0000259" key="11">
    <source>
        <dbReference type="Pfam" id="PF02225"/>
    </source>
</evidence>
<dbReference type="PANTHER" id="PTHR43806">
    <property type="entry name" value="PEPTIDASE S8"/>
    <property type="match status" value="1"/>
</dbReference>
<dbReference type="GO" id="GO:0005615">
    <property type="term" value="C:extracellular space"/>
    <property type="evidence" value="ECO:0007669"/>
    <property type="project" value="TreeGrafter"/>
</dbReference>
<dbReference type="CDD" id="cd04817">
    <property type="entry name" value="PA_VapT_like"/>
    <property type="match status" value="1"/>
</dbReference>
<evidence type="ECO:0000259" key="12">
    <source>
        <dbReference type="Pfam" id="PF04151"/>
    </source>
</evidence>
<dbReference type="Gene3D" id="3.40.50.200">
    <property type="entry name" value="Peptidase S8/S53 domain"/>
    <property type="match status" value="1"/>
</dbReference>
<dbReference type="AlphaFoldDB" id="A0AA48KQ68"/>
<dbReference type="PROSITE" id="PS00137">
    <property type="entry name" value="SUBTILASE_HIS"/>
    <property type="match status" value="1"/>
</dbReference>
<gene>
    <name evidence="13" type="ORF">MACH26_17190</name>
</gene>
<feature type="domain" description="Peptidase S8/S53" evidence="10">
    <location>
        <begin position="187"/>
        <end position="385"/>
    </location>
</feature>
<name>A0AA48KQ68_9ALTE</name>
<evidence type="ECO:0000256" key="8">
    <source>
        <dbReference type="PROSITE-ProRule" id="PRU01240"/>
    </source>
</evidence>
<feature type="active site" description="Charge relay system" evidence="7 8">
    <location>
        <position position="195"/>
    </location>
</feature>
<dbReference type="Gene3D" id="2.60.120.380">
    <property type="match status" value="2"/>
</dbReference>
<dbReference type="KEGG" id="pmaw:MACH26_17190"/>
<protein>
    <recommendedName>
        <fullName evidence="15">Peptidase S8</fullName>
    </recommendedName>
</protein>
<evidence type="ECO:0000256" key="1">
    <source>
        <dbReference type="ARBA" id="ARBA00011073"/>
    </source>
</evidence>
<accession>A0AA48KQ68</accession>
<dbReference type="Gene3D" id="3.50.30.30">
    <property type="match status" value="1"/>
</dbReference>
<dbReference type="InterPro" id="IPR036852">
    <property type="entry name" value="Peptidase_S8/S53_dom_sf"/>
</dbReference>
<evidence type="ECO:0008006" key="15">
    <source>
        <dbReference type="Google" id="ProtNLM"/>
    </source>
</evidence>
<feature type="active site" description="Charge relay system" evidence="7 8">
    <location>
        <position position="228"/>
    </location>
</feature>
<dbReference type="InterPro" id="IPR034202">
    <property type="entry name" value="Subtilisin_Carlsberg-like"/>
</dbReference>
<evidence type="ECO:0000256" key="6">
    <source>
        <dbReference type="ARBA" id="ARBA00022825"/>
    </source>
</evidence>
<dbReference type="CDD" id="cd07477">
    <property type="entry name" value="Peptidases_S8_Subtilisin_subset"/>
    <property type="match status" value="1"/>
</dbReference>
<keyword evidence="9" id="KW-0732">Signal</keyword>
<dbReference type="GO" id="GO:0006508">
    <property type="term" value="P:proteolysis"/>
    <property type="evidence" value="ECO:0007669"/>
    <property type="project" value="UniProtKB-KW"/>
</dbReference>
<dbReference type="InterPro" id="IPR000209">
    <property type="entry name" value="Peptidase_S8/S53_dom"/>
</dbReference>
<dbReference type="PROSITE" id="PS51892">
    <property type="entry name" value="SUBTILASE"/>
    <property type="match status" value="1"/>
</dbReference>
<dbReference type="Proteomes" id="UP001333710">
    <property type="component" value="Chromosome"/>
</dbReference>
<evidence type="ECO:0000256" key="5">
    <source>
        <dbReference type="ARBA" id="ARBA00022801"/>
    </source>
</evidence>
<dbReference type="GO" id="GO:0046872">
    <property type="term" value="F:metal ion binding"/>
    <property type="evidence" value="ECO:0007669"/>
    <property type="project" value="UniProtKB-KW"/>
</dbReference>
<dbReference type="PRINTS" id="PR00723">
    <property type="entry name" value="SUBTILISIN"/>
</dbReference>
<keyword evidence="3 8" id="KW-0645">Protease</keyword>
<evidence type="ECO:0000256" key="9">
    <source>
        <dbReference type="SAM" id="SignalP"/>
    </source>
</evidence>
<comment type="similarity">
    <text evidence="1 8">Belongs to the peptidase S8 family.</text>
</comment>
<feature type="domain" description="Peptidase C-terminal archaeal/bacterial" evidence="12">
    <location>
        <begin position="628"/>
        <end position="697"/>
    </location>
</feature>
<dbReference type="GO" id="GO:0004252">
    <property type="term" value="F:serine-type endopeptidase activity"/>
    <property type="evidence" value="ECO:0007669"/>
    <property type="project" value="UniProtKB-UniRule"/>
</dbReference>
<keyword evidence="14" id="KW-1185">Reference proteome</keyword>